<evidence type="ECO:0000313" key="1">
    <source>
        <dbReference type="EMBL" id="GAA5176351.1"/>
    </source>
</evidence>
<organism evidence="1 2">
    <name type="scientific">Pseudonocardia eucalypti</name>
    <dbReference type="NCBI Taxonomy" id="648755"/>
    <lineage>
        <taxon>Bacteria</taxon>
        <taxon>Bacillati</taxon>
        <taxon>Actinomycetota</taxon>
        <taxon>Actinomycetes</taxon>
        <taxon>Pseudonocardiales</taxon>
        <taxon>Pseudonocardiaceae</taxon>
        <taxon>Pseudonocardia</taxon>
    </lineage>
</organism>
<name>A0ABP9RFR8_9PSEU</name>
<proteinExistence type="predicted"/>
<dbReference type="EMBL" id="BAABJP010000068">
    <property type="protein sequence ID" value="GAA5176351.1"/>
    <property type="molecule type" value="Genomic_DNA"/>
</dbReference>
<gene>
    <name evidence="1" type="ORF">GCM10023321_84540</name>
</gene>
<keyword evidence="2" id="KW-1185">Reference proteome</keyword>
<sequence>MSEREFPALQPGDLGPWEEWTTEEIFNEIHGGSAQVIPEPPDDGGE</sequence>
<protein>
    <submittedName>
        <fullName evidence="1">Uncharacterized protein</fullName>
    </submittedName>
</protein>
<accession>A0ABP9RFR8</accession>
<reference evidence="2" key="1">
    <citation type="journal article" date="2019" name="Int. J. Syst. Evol. Microbiol.">
        <title>The Global Catalogue of Microorganisms (GCM) 10K type strain sequencing project: providing services to taxonomists for standard genome sequencing and annotation.</title>
        <authorList>
            <consortium name="The Broad Institute Genomics Platform"/>
            <consortium name="The Broad Institute Genome Sequencing Center for Infectious Disease"/>
            <person name="Wu L."/>
            <person name="Ma J."/>
        </authorList>
    </citation>
    <scope>NUCLEOTIDE SEQUENCE [LARGE SCALE GENOMIC DNA]</scope>
    <source>
        <strain evidence="2">JCM 18303</strain>
    </source>
</reference>
<dbReference type="Proteomes" id="UP001428817">
    <property type="component" value="Unassembled WGS sequence"/>
</dbReference>
<evidence type="ECO:0000313" key="2">
    <source>
        <dbReference type="Proteomes" id="UP001428817"/>
    </source>
</evidence>
<comment type="caution">
    <text evidence="1">The sequence shown here is derived from an EMBL/GenBank/DDBJ whole genome shotgun (WGS) entry which is preliminary data.</text>
</comment>